<name>S5VV31_9CAUD</name>
<reference evidence="1 2" key="1">
    <citation type="journal article" date="2014" name="Genome Announc.">
        <title>Complete Genome Sequence of the Novel Giant Pseudomonas Phage PaBG.</title>
        <authorList>
            <person name="Sykilinda N.N."/>
            <person name="Bondar A.A."/>
            <person name="Gorshkova A.S."/>
            <person name="Kurochkina L.P."/>
            <person name="Kulikov E.E."/>
            <person name="Shneider M.M."/>
            <person name="Kadykov V.A."/>
            <person name="Solovjeva N.V."/>
            <person name="Kabilov M.R."/>
            <person name="Mesyanzhinov V.V."/>
            <person name="Vlassov V.V."/>
            <person name="Drukker V.V."/>
            <person name="Miroshnikov K.A."/>
        </authorList>
    </citation>
    <scope>NUCLEOTIDE SEQUENCE [LARGE SCALE GENOMIC DNA]</scope>
</reference>
<protein>
    <submittedName>
        <fullName evidence="1">Uncharacterized protein</fullName>
    </submittedName>
</protein>
<accession>S5VV31</accession>
<proteinExistence type="predicted"/>
<dbReference type="OrthoDB" id="24011at10239"/>
<keyword evidence="2" id="KW-1185">Reference proteome</keyword>
<organism evidence="1 2">
    <name type="scientific">Pseudomonas phage PaBG</name>
    <dbReference type="NCBI Taxonomy" id="1335230"/>
    <lineage>
        <taxon>Viruses</taxon>
        <taxon>Duplodnaviria</taxon>
        <taxon>Heunggongvirae</taxon>
        <taxon>Uroviricota</taxon>
        <taxon>Caudoviricetes</taxon>
        <taxon>Baikalvirus</taxon>
        <taxon>Baikalvirus PaBG</taxon>
    </lineage>
</organism>
<evidence type="ECO:0000313" key="2">
    <source>
        <dbReference type="Proteomes" id="UP000015545"/>
    </source>
</evidence>
<gene>
    <name evidence="1" type="ORF">PaBG_00053</name>
</gene>
<dbReference type="EMBL" id="KF147891">
    <property type="protein sequence ID" value="AGS81937.1"/>
    <property type="molecule type" value="Genomic_DNA"/>
</dbReference>
<sequence length="158" mass="18320">MIYLPHMKWRGKEGFWRWSDAAIDFADRLLKEVFPYDIQTQQTREFFRRNCWQVLGVCETESDVVKSDYVVCWTPDGAVSIDDYQVGITGGTGIAINVASIYKVNVLNLQRKDHRAKVVRWCQKKENEYGLHYDHTSGMHFSKEHGAQVLAEDLFQAA</sequence>
<evidence type="ECO:0000313" key="1">
    <source>
        <dbReference type="EMBL" id="AGS81937.1"/>
    </source>
</evidence>
<dbReference type="Proteomes" id="UP000015545">
    <property type="component" value="Segment"/>
</dbReference>